<dbReference type="PANTHER" id="PTHR13323">
    <property type="entry name" value="LATE ENDOSOMAL/LYSOSOMAL MP1 INTERACTING PROTEIN"/>
    <property type="match status" value="1"/>
</dbReference>
<dbReference type="SMART" id="SM00960">
    <property type="entry name" value="Robl_LC7"/>
    <property type="match status" value="1"/>
</dbReference>
<comment type="similarity">
    <text evidence="1">Belongs to the GAMAD family.</text>
</comment>
<proteinExistence type="evidence at transcript level"/>
<name>U5EX08_9DIPT</name>
<organism evidence="4">
    <name type="scientific">Corethrella appendiculata</name>
    <dbReference type="NCBI Taxonomy" id="1370023"/>
    <lineage>
        <taxon>Eukaryota</taxon>
        <taxon>Metazoa</taxon>
        <taxon>Ecdysozoa</taxon>
        <taxon>Arthropoda</taxon>
        <taxon>Hexapoda</taxon>
        <taxon>Insecta</taxon>
        <taxon>Pterygota</taxon>
        <taxon>Neoptera</taxon>
        <taxon>Endopterygota</taxon>
        <taxon>Diptera</taxon>
        <taxon>Nematocera</taxon>
        <taxon>Culicoidea</taxon>
        <taxon>Chaoboridae</taxon>
        <taxon>Corethrella</taxon>
    </lineage>
</organism>
<evidence type="ECO:0000313" key="4">
    <source>
        <dbReference type="EMBL" id="JAB58691.1"/>
    </source>
</evidence>
<dbReference type="AlphaFoldDB" id="U5EX08"/>
<dbReference type="Gene3D" id="3.30.450.30">
    <property type="entry name" value="Dynein light chain 2a, cytoplasmic"/>
    <property type="match status" value="1"/>
</dbReference>
<evidence type="ECO:0000259" key="3">
    <source>
        <dbReference type="SMART" id="SM00960"/>
    </source>
</evidence>
<evidence type="ECO:0000256" key="2">
    <source>
        <dbReference type="ARBA" id="ARBA00072715"/>
    </source>
</evidence>
<dbReference type="SUPFAM" id="SSF103196">
    <property type="entry name" value="Roadblock/LC7 domain"/>
    <property type="match status" value="1"/>
</dbReference>
<accession>U5EX08</accession>
<dbReference type="InterPro" id="IPR004942">
    <property type="entry name" value="Roadblock/LAMTOR2_dom"/>
</dbReference>
<sequence>MLQPKVLTQILGQANTGGVENTILFTHEGALLAFSGYGERDVTVTAAIASNIWSAYEKNGRISFREDRLEYVVLQNENGNVIITQVANLLLCLYARSNVGLGILKEKASALAQYLSGPLKEIATS</sequence>
<protein>
    <recommendedName>
        <fullName evidence="2">Ragulator complex protein LAMTOR2 homolog</fullName>
    </recommendedName>
</protein>
<dbReference type="GO" id="GO:0005737">
    <property type="term" value="C:cytoplasm"/>
    <property type="evidence" value="ECO:0007669"/>
    <property type="project" value="UniProtKB-ARBA"/>
</dbReference>
<dbReference type="GO" id="GO:0060090">
    <property type="term" value="F:molecular adaptor activity"/>
    <property type="evidence" value="ECO:0007669"/>
    <property type="project" value="InterPro"/>
</dbReference>
<dbReference type="Pfam" id="PF03259">
    <property type="entry name" value="Robl_LC7"/>
    <property type="match status" value="1"/>
</dbReference>
<dbReference type="GO" id="GO:0005085">
    <property type="term" value="F:guanyl-nucleotide exchange factor activity"/>
    <property type="evidence" value="ECO:0007669"/>
    <property type="project" value="InterPro"/>
</dbReference>
<dbReference type="FunFam" id="3.30.450.30:FF:000004">
    <property type="entry name" value="ragulator complex protein LAMTOR2"/>
    <property type="match status" value="1"/>
</dbReference>
<dbReference type="InterPro" id="IPR037587">
    <property type="entry name" value="LAMTOR2-like"/>
</dbReference>
<feature type="domain" description="Roadblock/LAMTOR2" evidence="3">
    <location>
        <begin position="7"/>
        <end position="95"/>
    </location>
</feature>
<reference evidence="4" key="1">
    <citation type="journal article" date="2014" name="Insect Biochem. Mol. Biol.">
        <title>An insight into the sialome of the frog biting fly, Corethrella appendiculata.</title>
        <authorList>
            <person name="Ribeiro J.M.C."/>
            <person name="Chagas A.C."/>
            <person name="Pham V.M."/>
            <person name="Lounibos L.P."/>
            <person name="Calvo E."/>
        </authorList>
    </citation>
    <scope>NUCLEOTIDE SEQUENCE</scope>
    <source>
        <tissue evidence="4">Salivary glands</tissue>
    </source>
</reference>
<evidence type="ECO:0000256" key="1">
    <source>
        <dbReference type="ARBA" id="ARBA00007191"/>
    </source>
</evidence>
<dbReference type="GO" id="GO:0032008">
    <property type="term" value="P:positive regulation of TOR signaling"/>
    <property type="evidence" value="ECO:0007669"/>
    <property type="project" value="InterPro"/>
</dbReference>
<dbReference type="EMBL" id="GANO01001180">
    <property type="protein sequence ID" value="JAB58691.1"/>
    <property type="molecule type" value="mRNA"/>
</dbReference>